<sequence length="73" mass="8353">MELFSSFSSSNLIFKCFVIADSSLITKPFLKSSMNGKAHIFSNASFEKHFHIIRSLISNFGTNLFNYLPQTWI</sequence>
<evidence type="ECO:0000313" key="2">
    <source>
        <dbReference type="Proteomes" id="UP000276133"/>
    </source>
</evidence>
<name>A0A3M7R5K6_BRAPC</name>
<proteinExistence type="predicted"/>
<accession>A0A3M7R5K6</accession>
<dbReference type="Proteomes" id="UP000276133">
    <property type="component" value="Unassembled WGS sequence"/>
</dbReference>
<organism evidence="1 2">
    <name type="scientific">Brachionus plicatilis</name>
    <name type="common">Marine rotifer</name>
    <name type="synonym">Brachionus muelleri</name>
    <dbReference type="NCBI Taxonomy" id="10195"/>
    <lineage>
        <taxon>Eukaryota</taxon>
        <taxon>Metazoa</taxon>
        <taxon>Spiralia</taxon>
        <taxon>Gnathifera</taxon>
        <taxon>Rotifera</taxon>
        <taxon>Eurotatoria</taxon>
        <taxon>Monogononta</taxon>
        <taxon>Pseudotrocha</taxon>
        <taxon>Ploima</taxon>
        <taxon>Brachionidae</taxon>
        <taxon>Brachionus</taxon>
    </lineage>
</organism>
<comment type="caution">
    <text evidence="1">The sequence shown here is derived from an EMBL/GenBank/DDBJ whole genome shotgun (WGS) entry which is preliminary data.</text>
</comment>
<keyword evidence="2" id="KW-1185">Reference proteome</keyword>
<reference evidence="1 2" key="1">
    <citation type="journal article" date="2018" name="Sci. Rep.">
        <title>Genomic signatures of local adaptation to the degree of environmental predictability in rotifers.</title>
        <authorList>
            <person name="Franch-Gras L."/>
            <person name="Hahn C."/>
            <person name="Garcia-Roger E.M."/>
            <person name="Carmona M.J."/>
            <person name="Serra M."/>
            <person name="Gomez A."/>
        </authorList>
    </citation>
    <scope>NUCLEOTIDE SEQUENCE [LARGE SCALE GENOMIC DNA]</scope>
    <source>
        <strain evidence="1">HYR1</strain>
    </source>
</reference>
<dbReference type="EMBL" id="REGN01004166">
    <property type="protein sequence ID" value="RNA18840.1"/>
    <property type="molecule type" value="Genomic_DNA"/>
</dbReference>
<dbReference type="AlphaFoldDB" id="A0A3M7R5K6"/>
<gene>
    <name evidence="1" type="ORF">BpHYR1_023910</name>
</gene>
<evidence type="ECO:0000313" key="1">
    <source>
        <dbReference type="EMBL" id="RNA18840.1"/>
    </source>
</evidence>
<protein>
    <submittedName>
        <fullName evidence="1">Uncharacterized protein</fullName>
    </submittedName>
</protein>